<comment type="similarity">
    <text evidence="1 4">Belongs to the TACO1 family.</text>
</comment>
<dbReference type="InterPro" id="IPR026564">
    <property type="entry name" value="Transcrip_reg_TACO1-like_dom3"/>
</dbReference>
<evidence type="ECO:0000313" key="8">
    <source>
        <dbReference type="Proteomes" id="UP000177078"/>
    </source>
</evidence>
<evidence type="ECO:0000256" key="2">
    <source>
        <dbReference type="ARBA" id="ARBA00023015"/>
    </source>
</evidence>
<dbReference type="FunFam" id="1.10.10.200:FF:000002">
    <property type="entry name" value="Probable transcriptional regulatory protein CLM62_37755"/>
    <property type="match status" value="1"/>
</dbReference>
<dbReference type="PANTHER" id="PTHR12532:SF0">
    <property type="entry name" value="TRANSLATIONAL ACTIVATOR OF CYTOCHROME C OXIDASE 1"/>
    <property type="match status" value="1"/>
</dbReference>
<evidence type="ECO:0000313" key="7">
    <source>
        <dbReference type="EMBL" id="OHA70043.1"/>
    </source>
</evidence>
<dbReference type="GO" id="GO:0006355">
    <property type="term" value="P:regulation of DNA-templated transcription"/>
    <property type="evidence" value="ECO:0007669"/>
    <property type="project" value="UniProtKB-UniRule"/>
</dbReference>
<dbReference type="EMBL" id="MHUC01000039">
    <property type="protein sequence ID" value="OHA70043.1"/>
    <property type="molecule type" value="Genomic_DNA"/>
</dbReference>
<reference evidence="7 8" key="1">
    <citation type="journal article" date="2016" name="Nat. Commun.">
        <title>Thousands of microbial genomes shed light on interconnected biogeochemical processes in an aquifer system.</title>
        <authorList>
            <person name="Anantharaman K."/>
            <person name="Brown C.T."/>
            <person name="Hug L.A."/>
            <person name="Sharon I."/>
            <person name="Castelle C.J."/>
            <person name="Probst A.J."/>
            <person name="Thomas B.C."/>
            <person name="Singh A."/>
            <person name="Wilkins M.J."/>
            <person name="Karaoz U."/>
            <person name="Brodie E.L."/>
            <person name="Williams K.H."/>
            <person name="Hubbard S.S."/>
            <person name="Banfield J.F."/>
        </authorList>
    </citation>
    <scope>NUCLEOTIDE SEQUENCE [LARGE SCALE GENOMIC DNA]</scope>
</reference>
<evidence type="ECO:0000256" key="3">
    <source>
        <dbReference type="ARBA" id="ARBA00023163"/>
    </source>
</evidence>
<dbReference type="GO" id="GO:0005737">
    <property type="term" value="C:cytoplasm"/>
    <property type="evidence" value="ECO:0007669"/>
    <property type="project" value="UniProtKB-SubCell"/>
</dbReference>
<comment type="subcellular location">
    <subcellularLocation>
        <location evidence="4">Cytoplasm</location>
    </subcellularLocation>
</comment>
<keyword evidence="2 4" id="KW-0805">Transcription regulation</keyword>
<protein>
    <recommendedName>
        <fullName evidence="4">Probable transcriptional regulatory protein A3F15_00775</fullName>
    </recommendedName>
</protein>
<dbReference type="NCBIfam" id="NF001030">
    <property type="entry name" value="PRK00110.1"/>
    <property type="match status" value="1"/>
</dbReference>
<dbReference type="InterPro" id="IPR017856">
    <property type="entry name" value="Integrase-like_N"/>
</dbReference>
<dbReference type="NCBIfam" id="NF009044">
    <property type="entry name" value="PRK12378.1"/>
    <property type="match status" value="1"/>
</dbReference>
<comment type="caution">
    <text evidence="7">The sequence shown here is derived from an EMBL/GenBank/DDBJ whole genome shotgun (WGS) entry which is preliminary data.</text>
</comment>
<organism evidence="7 8">
    <name type="scientific">Candidatus Wildermuthbacteria bacterium RIFCSPHIGHO2_12_FULL_40_12</name>
    <dbReference type="NCBI Taxonomy" id="1802457"/>
    <lineage>
        <taxon>Bacteria</taxon>
        <taxon>Candidatus Wildermuthiibacteriota</taxon>
    </lineage>
</organism>
<proteinExistence type="inferred from homology"/>
<keyword evidence="3 4" id="KW-0804">Transcription</keyword>
<evidence type="ECO:0000256" key="4">
    <source>
        <dbReference type="HAMAP-Rule" id="MF_00693"/>
    </source>
</evidence>
<evidence type="ECO:0000259" key="6">
    <source>
        <dbReference type="Pfam" id="PF20772"/>
    </source>
</evidence>
<gene>
    <name evidence="7" type="ORF">A3F15_00775</name>
</gene>
<dbReference type="InterPro" id="IPR029072">
    <property type="entry name" value="YebC-like"/>
</dbReference>
<dbReference type="PANTHER" id="PTHR12532">
    <property type="entry name" value="TRANSLATIONAL ACTIVATOR OF CYTOCHROME C OXIDASE 1"/>
    <property type="match status" value="1"/>
</dbReference>
<dbReference type="STRING" id="1802457.A3F15_00775"/>
<dbReference type="Gene3D" id="1.10.10.200">
    <property type="match status" value="1"/>
</dbReference>
<name>A0A1G2RB48_9BACT</name>
<feature type="domain" description="TACO1/YebC-like second and third" evidence="5">
    <location>
        <begin position="82"/>
        <end position="241"/>
    </location>
</feature>
<keyword evidence="4" id="KW-0238">DNA-binding</keyword>
<sequence length="243" mass="26982">MSGHSHFKTIKYRKEITDKKRGKIFSKLSRVISIAAKEKGGDPAMNPSLKLAIEKAKEANMPKDNIEKAIKRGTGELAGEKLEEVLFDAYGPEGVAIIIEGITDNTNRTLGEIKQALNQHGGKLANEGSVRWMFEKKGYIAIDAKSQTSTSKKEGLELLAIEAGADDALWRDDYLYVYTKPEELEKVKTSLEEKGITIEDSSLDWIAKEKAETKPESKEACLKLFEALDELDAVQEIYSNIGD</sequence>
<dbReference type="NCBIfam" id="TIGR01033">
    <property type="entry name" value="YebC/PmpR family DNA-binding transcriptional regulator"/>
    <property type="match status" value="1"/>
</dbReference>
<feature type="domain" description="TACO1/YebC-like N-terminal" evidence="6">
    <location>
        <begin position="5"/>
        <end position="76"/>
    </location>
</feature>
<dbReference type="SUPFAM" id="SSF75625">
    <property type="entry name" value="YebC-like"/>
    <property type="match status" value="1"/>
</dbReference>
<dbReference type="Gene3D" id="3.30.70.980">
    <property type="match status" value="2"/>
</dbReference>
<accession>A0A1G2RB48</accession>
<evidence type="ECO:0000256" key="1">
    <source>
        <dbReference type="ARBA" id="ARBA00008724"/>
    </source>
</evidence>
<dbReference type="InterPro" id="IPR048300">
    <property type="entry name" value="TACO1_YebC-like_2nd/3rd_dom"/>
</dbReference>
<dbReference type="Pfam" id="PF20772">
    <property type="entry name" value="TACO1_YebC_N"/>
    <property type="match status" value="1"/>
</dbReference>
<dbReference type="AlphaFoldDB" id="A0A1G2RB48"/>
<dbReference type="HAMAP" id="MF_00693">
    <property type="entry name" value="Transcrip_reg_TACO1"/>
    <property type="match status" value="1"/>
</dbReference>
<dbReference type="Proteomes" id="UP000177078">
    <property type="component" value="Unassembled WGS sequence"/>
</dbReference>
<dbReference type="InterPro" id="IPR002876">
    <property type="entry name" value="Transcrip_reg_TACO1-like"/>
</dbReference>
<dbReference type="Pfam" id="PF01709">
    <property type="entry name" value="Transcrip_reg"/>
    <property type="match status" value="1"/>
</dbReference>
<dbReference type="GO" id="GO:0003677">
    <property type="term" value="F:DNA binding"/>
    <property type="evidence" value="ECO:0007669"/>
    <property type="project" value="UniProtKB-UniRule"/>
</dbReference>
<keyword evidence="4" id="KW-0963">Cytoplasm</keyword>
<dbReference type="InterPro" id="IPR049083">
    <property type="entry name" value="TACO1_YebC_N"/>
</dbReference>
<evidence type="ECO:0000259" key="5">
    <source>
        <dbReference type="Pfam" id="PF01709"/>
    </source>
</evidence>